<dbReference type="AlphaFoldDB" id="A5E3J1"/>
<feature type="domain" description="Potassium channel tetramerisation-type BTB" evidence="1">
    <location>
        <begin position="30"/>
        <end position="110"/>
    </location>
</feature>
<evidence type="ECO:0000259" key="1">
    <source>
        <dbReference type="Pfam" id="PF02214"/>
    </source>
</evidence>
<dbReference type="STRING" id="379508.A5E3J1"/>
<dbReference type="SUPFAM" id="SSF54695">
    <property type="entry name" value="POZ domain"/>
    <property type="match status" value="2"/>
</dbReference>
<dbReference type="Proteomes" id="UP000001996">
    <property type="component" value="Unassembled WGS sequence"/>
</dbReference>
<organism evidence="2 3">
    <name type="scientific">Lodderomyces elongisporus (strain ATCC 11503 / CBS 2605 / JCM 1781 / NBRC 1676 / NRRL YB-4239)</name>
    <name type="common">Yeast</name>
    <name type="synonym">Saccharomyces elongisporus</name>
    <dbReference type="NCBI Taxonomy" id="379508"/>
    <lineage>
        <taxon>Eukaryota</taxon>
        <taxon>Fungi</taxon>
        <taxon>Dikarya</taxon>
        <taxon>Ascomycota</taxon>
        <taxon>Saccharomycotina</taxon>
        <taxon>Pichiomycetes</taxon>
        <taxon>Debaryomycetaceae</taxon>
        <taxon>Candida/Lodderomyces clade</taxon>
        <taxon>Lodderomyces</taxon>
    </lineage>
</organism>
<dbReference type="GO" id="GO:0051260">
    <property type="term" value="P:protein homooligomerization"/>
    <property type="evidence" value="ECO:0007669"/>
    <property type="project" value="InterPro"/>
</dbReference>
<proteinExistence type="predicted"/>
<dbReference type="OMA" id="TNKACHK"/>
<dbReference type="Pfam" id="PF02214">
    <property type="entry name" value="BTB_2"/>
    <property type="match status" value="1"/>
</dbReference>
<dbReference type="KEGG" id="lel:PVL30_003904"/>
<dbReference type="PANTHER" id="PTHR31758:SF2">
    <property type="entry name" value="BTB_POZ DOMAIN-CONTAINING PROTEIN YLR108C"/>
    <property type="match status" value="1"/>
</dbReference>
<keyword evidence="3" id="KW-1185">Reference proteome</keyword>
<dbReference type="EMBL" id="CH981529">
    <property type="protein sequence ID" value="EDK45999.1"/>
    <property type="molecule type" value="Genomic_DNA"/>
</dbReference>
<name>A5E3J1_LODEL</name>
<evidence type="ECO:0000313" key="2">
    <source>
        <dbReference type="EMBL" id="EDK45999.1"/>
    </source>
</evidence>
<accession>A5E3J1</accession>
<reference evidence="2 3" key="1">
    <citation type="journal article" date="2009" name="Nature">
        <title>Evolution of pathogenicity and sexual reproduction in eight Candida genomes.</title>
        <authorList>
            <person name="Butler G."/>
            <person name="Rasmussen M.D."/>
            <person name="Lin M.F."/>
            <person name="Santos M.A."/>
            <person name="Sakthikumar S."/>
            <person name="Munro C.A."/>
            <person name="Rheinbay E."/>
            <person name="Grabherr M."/>
            <person name="Forche A."/>
            <person name="Reedy J.L."/>
            <person name="Agrafioti I."/>
            <person name="Arnaud M.B."/>
            <person name="Bates S."/>
            <person name="Brown A.J."/>
            <person name="Brunke S."/>
            <person name="Costanzo M.C."/>
            <person name="Fitzpatrick D.A."/>
            <person name="de Groot P.W."/>
            <person name="Harris D."/>
            <person name="Hoyer L.L."/>
            <person name="Hube B."/>
            <person name="Klis F.M."/>
            <person name="Kodira C."/>
            <person name="Lennard N."/>
            <person name="Logue M.E."/>
            <person name="Martin R."/>
            <person name="Neiman A.M."/>
            <person name="Nikolaou E."/>
            <person name="Quail M.A."/>
            <person name="Quinn J."/>
            <person name="Santos M.C."/>
            <person name="Schmitzberger F.F."/>
            <person name="Sherlock G."/>
            <person name="Shah P."/>
            <person name="Silverstein K.A."/>
            <person name="Skrzypek M.S."/>
            <person name="Soll D."/>
            <person name="Staggs R."/>
            <person name="Stansfield I."/>
            <person name="Stumpf M.P."/>
            <person name="Sudbery P.E."/>
            <person name="Srikantha T."/>
            <person name="Zeng Q."/>
            <person name="Berman J."/>
            <person name="Berriman M."/>
            <person name="Heitman J."/>
            <person name="Gow N.A."/>
            <person name="Lorenz M.C."/>
            <person name="Birren B.W."/>
            <person name="Kellis M."/>
            <person name="Cuomo C.A."/>
        </authorList>
    </citation>
    <scope>NUCLEOTIDE SEQUENCE [LARGE SCALE GENOMIC DNA]</scope>
    <source>
        <strain evidence="3">ATCC 11503 / BCRC 21390 / CBS 2605 / JCM 1781 / NBRC 1676 / NRRL YB-4239</strain>
    </source>
</reference>
<evidence type="ECO:0000313" key="3">
    <source>
        <dbReference type="Proteomes" id="UP000001996"/>
    </source>
</evidence>
<dbReference type="Gene3D" id="3.30.710.10">
    <property type="entry name" value="Potassium Channel Kv1.1, Chain A"/>
    <property type="match status" value="2"/>
</dbReference>
<dbReference type="OrthoDB" id="2414723at2759"/>
<gene>
    <name evidence="2" type="ORF">LELG_04178</name>
</gene>
<protein>
    <recommendedName>
        <fullName evidence="1">Potassium channel tetramerisation-type BTB domain-containing protein</fullName>
    </recommendedName>
</protein>
<sequence length="428" mass="49536">MSFTTLPIQTFEEFDPSVPVVLPHEKVYSIQVGYRLFRLSGLSLSSDSPSYFTKFFSEPENEEKVLFFDRSPRVFEKIYTHLQGYSINVEEDFEFMHLWSDACYFGLTGLRKVLTEHDYFATVGTERFKIPKALLQGQGNYPNYFSIHSERLYFDNLALVEKKNMLRPPPQRPCIVSNRSPELFRDLLEILRGNILVIKNNEHRQLLIKEAKYYRFMELEQRILQHKVLAAGIVLNLNDIARKGLVNDSPADKLNEIPLRYSRPYIDEPKRDLIFQIDNSLENQGDVKLKLNKKTKIVTAVFTKKTFAKYLKAFGNLKEGVMMEKDSATLFVGFNNLSTVINGREMKQCWVSDLIGDNIPFTNGTDEPEGKEAPSKKRKLSDDIKGEIIELYLRKSLWKVMMRGPLARLEAVTLDAVTTLKEDKVEFL</sequence>
<dbReference type="GeneID" id="5231531"/>
<dbReference type="PANTHER" id="PTHR31758">
    <property type="entry name" value="BTB/POZ DOMAIN-CONTAINING PROTEIN YLR108C"/>
    <property type="match status" value="1"/>
</dbReference>
<dbReference type="HOGENOM" id="CLU_017395_2_1_1"/>
<dbReference type="InterPro" id="IPR011333">
    <property type="entry name" value="SKP1/BTB/POZ_sf"/>
</dbReference>
<dbReference type="eggNOG" id="ENOG502QRM9">
    <property type="taxonomic scope" value="Eukaryota"/>
</dbReference>
<dbReference type="FunCoup" id="A5E3J1">
    <property type="interactions" value="42"/>
</dbReference>
<dbReference type="InParanoid" id="A5E3J1"/>
<dbReference type="InterPro" id="IPR003131">
    <property type="entry name" value="T1-type_BTB"/>
</dbReference>